<sequence>MMDRSQSFVLESRQQLIRFIAMMVAGVGALVMVIIMILILVLPDGSSLIIYPFLLGIGVIGGLITLYLLPRVTLAYAMLPLVLSLIAAAVGGALMFRETALIAASFLTIITLLVSLGQQRVIALPIGTLTVFIGIALASLVPQTKLAPDQLTLGSILPFVSMAGIGTVITVSWLIALRLIKISDQAVMLAEERAAEAELAHAETEVRANELVEQNAAQQRLIELVATLEMPVVRIAEGVILMPLIGHIDTRRSQSLTTHLLEVVHTTRVQVVIIDVSGVAILDTGVVQSLMRTITAVRLLGARVLVSGIQASMATTLVQLGIGFEGVEVVRTPQEALVHLV</sequence>
<accession>E1ID36</accession>
<dbReference type="HOGENOM" id="CLU_066001_0_0_0"/>
<dbReference type="CDD" id="cd07041">
    <property type="entry name" value="STAS_RsbR_RsbS_like"/>
    <property type="match status" value="1"/>
</dbReference>
<reference evidence="3 4" key="1">
    <citation type="journal article" date="2011" name="J. Bacteriol.">
        <title>Draft genome sequence of the anoxygenic filamentous phototrophic bacterium Oscillochloris trichoides subsp. DG-6.</title>
        <authorList>
            <person name="Kuznetsov B.B."/>
            <person name="Ivanovsky R.N."/>
            <person name="Keppen O.I."/>
            <person name="Sukhacheva M.V."/>
            <person name="Bumazhkin B.K."/>
            <person name="Patutina E.O."/>
            <person name="Beletsky A.V."/>
            <person name="Mardanov A.V."/>
            <person name="Baslerov R.V."/>
            <person name="Panteleeva A.N."/>
            <person name="Kolganova T.V."/>
            <person name="Ravin N.V."/>
            <person name="Skryabin K.G."/>
        </authorList>
    </citation>
    <scope>NUCLEOTIDE SEQUENCE [LARGE SCALE GENOMIC DNA]</scope>
    <source>
        <strain evidence="3 4">DG-6</strain>
    </source>
</reference>
<dbReference type="Pfam" id="PF01740">
    <property type="entry name" value="STAS"/>
    <property type="match status" value="1"/>
</dbReference>
<evidence type="ECO:0000256" key="1">
    <source>
        <dbReference type="SAM" id="Phobius"/>
    </source>
</evidence>
<dbReference type="Gene3D" id="3.30.750.24">
    <property type="entry name" value="STAS domain"/>
    <property type="match status" value="1"/>
</dbReference>
<comment type="caution">
    <text evidence="3">The sequence shown here is derived from an EMBL/GenBank/DDBJ whole genome shotgun (WGS) entry which is preliminary data.</text>
</comment>
<dbReference type="eggNOG" id="COG1366">
    <property type="taxonomic scope" value="Bacteria"/>
</dbReference>
<keyword evidence="1" id="KW-0812">Transmembrane</keyword>
<dbReference type="PANTHER" id="PTHR33745:SF1">
    <property type="entry name" value="RSBT ANTAGONIST PROTEIN RSBS"/>
    <property type="match status" value="1"/>
</dbReference>
<name>E1ID36_9CHLR</name>
<feature type="transmembrane region" description="Helical" evidence="1">
    <location>
        <begin position="153"/>
        <end position="176"/>
    </location>
</feature>
<dbReference type="InterPro" id="IPR051932">
    <property type="entry name" value="Bact_StressResp_Reg"/>
</dbReference>
<dbReference type="AlphaFoldDB" id="E1ID36"/>
<dbReference type="InterPro" id="IPR002645">
    <property type="entry name" value="STAS_dom"/>
</dbReference>
<dbReference type="SUPFAM" id="SSF52091">
    <property type="entry name" value="SpoIIaa-like"/>
    <property type="match status" value="1"/>
</dbReference>
<dbReference type="InterPro" id="IPR036513">
    <property type="entry name" value="STAS_dom_sf"/>
</dbReference>
<feature type="domain" description="STAS" evidence="2">
    <location>
        <begin position="229"/>
        <end position="340"/>
    </location>
</feature>
<dbReference type="Proteomes" id="UP000054010">
    <property type="component" value="Unassembled WGS sequence"/>
</dbReference>
<proteinExistence type="predicted"/>
<dbReference type="PROSITE" id="PS50801">
    <property type="entry name" value="STAS"/>
    <property type="match status" value="1"/>
</dbReference>
<feature type="transmembrane region" description="Helical" evidence="1">
    <location>
        <begin position="48"/>
        <end position="69"/>
    </location>
</feature>
<gene>
    <name evidence="3" type="ORF">OSCT_1237</name>
</gene>
<dbReference type="STRING" id="765420.OSCT_1237"/>
<feature type="transmembrane region" description="Helical" evidence="1">
    <location>
        <begin position="100"/>
        <end position="116"/>
    </location>
</feature>
<feature type="transmembrane region" description="Helical" evidence="1">
    <location>
        <begin position="20"/>
        <end position="42"/>
    </location>
</feature>
<dbReference type="PANTHER" id="PTHR33745">
    <property type="entry name" value="RSBT ANTAGONIST PROTEIN RSBS-RELATED"/>
    <property type="match status" value="1"/>
</dbReference>
<protein>
    <submittedName>
        <fullName evidence="3">Anti-sigma-factor antagonist</fullName>
    </submittedName>
</protein>
<dbReference type="OrthoDB" id="160428at2"/>
<evidence type="ECO:0000259" key="2">
    <source>
        <dbReference type="PROSITE" id="PS50801"/>
    </source>
</evidence>
<keyword evidence="4" id="KW-1185">Reference proteome</keyword>
<evidence type="ECO:0000313" key="4">
    <source>
        <dbReference type="Proteomes" id="UP000054010"/>
    </source>
</evidence>
<organism evidence="3 4">
    <name type="scientific">Oscillochloris trichoides DG-6</name>
    <dbReference type="NCBI Taxonomy" id="765420"/>
    <lineage>
        <taxon>Bacteria</taxon>
        <taxon>Bacillati</taxon>
        <taxon>Chloroflexota</taxon>
        <taxon>Chloroflexia</taxon>
        <taxon>Chloroflexales</taxon>
        <taxon>Chloroflexineae</taxon>
        <taxon>Oscillochloridaceae</taxon>
        <taxon>Oscillochloris</taxon>
    </lineage>
</organism>
<feature type="transmembrane region" description="Helical" evidence="1">
    <location>
        <begin position="121"/>
        <end position="141"/>
    </location>
</feature>
<keyword evidence="1" id="KW-0472">Membrane</keyword>
<evidence type="ECO:0000313" key="3">
    <source>
        <dbReference type="EMBL" id="EFO80907.1"/>
    </source>
</evidence>
<keyword evidence="1" id="KW-1133">Transmembrane helix</keyword>
<dbReference type="EMBL" id="ADVR01000035">
    <property type="protein sequence ID" value="EFO80907.1"/>
    <property type="molecule type" value="Genomic_DNA"/>
</dbReference>
<feature type="transmembrane region" description="Helical" evidence="1">
    <location>
        <begin position="76"/>
        <end position="94"/>
    </location>
</feature>